<dbReference type="AlphaFoldDB" id="A0A1R3KC56"/>
<dbReference type="InterPro" id="IPR006594">
    <property type="entry name" value="LisH"/>
</dbReference>
<evidence type="ECO:0000313" key="1">
    <source>
        <dbReference type="EMBL" id="OMP04619.1"/>
    </source>
</evidence>
<proteinExistence type="predicted"/>
<dbReference type="Proteomes" id="UP000187203">
    <property type="component" value="Unassembled WGS sequence"/>
</dbReference>
<dbReference type="PROSITE" id="PS50896">
    <property type="entry name" value="LISH"/>
    <property type="match status" value="1"/>
</dbReference>
<evidence type="ECO:0000313" key="2">
    <source>
        <dbReference type="Proteomes" id="UP000187203"/>
    </source>
</evidence>
<name>A0A1R3KC56_9ROSI</name>
<dbReference type="EMBL" id="AWUE01014240">
    <property type="protein sequence ID" value="OMP04619.1"/>
    <property type="molecule type" value="Genomic_DNA"/>
</dbReference>
<keyword evidence="2" id="KW-1185">Reference proteome</keyword>
<comment type="caution">
    <text evidence="1">The sequence shown here is derived from an EMBL/GenBank/DDBJ whole genome shotgun (WGS) entry which is preliminary data.</text>
</comment>
<accession>A0A1R3KC56</accession>
<protein>
    <submittedName>
        <fullName evidence="1">Uncharacterized protein</fullName>
    </submittedName>
</protein>
<sequence length="194" mass="22205">MELDEAWLEKIKRTEVNEESVQRIVADYLVREGHFSAAVEFYRSTGTAGNIGLRMMKTAIMQRNVERANELMQEYFTEEFFVATMPLLMQGLIDDFVRDGRLSVENKELLNKINTKIGVKDEEVSMEVKSILLLLLLPNRPLAGDDHREQTVRRLVTGMLAVKGENRTEPQLVSVLKKLVYLHNWYEGVGSTSA</sequence>
<reference evidence="2" key="1">
    <citation type="submission" date="2013-09" db="EMBL/GenBank/DDBJ databases">
        <title>Corchorus olitorius genome sequencing.</title>
        <authorList>
            <person name="Alam M."/>
            <person name="Haque M.S."/>
            <person name="Islam M.S."/>
            <person name="Emdad E.M."/>
            <person name="Islam M.M."/>
            <person name="Ahmed B."/>
            <person name="Halim A."/>
            <person name="Hossen Q.M.M."/>
            <person name="Hossain M.Z."/>
            <person name="Ahmed R."/>
            <person name="Khan M.M."/>
            <person name="Islam R."/>
            <person name="Rashid M.M."/>
            <person name="Khan S.A."/>
            <person name="Rahman M.S."/>
            <person name="Alam M."/>
            <person name="Yahiya A.S."/>
            <person name="Khan M.S."/>
            <person name="Azam M.S."/>
            <person name="Haque T."/>
            <person name="Lashkar M.Z.H."/>
            <person name="Akhand A.I."/>
            <person name="Morshed G."/>
            <person name="Roy S."/>
            <person name="Uddin K.S."/>
            <person name="Rabeya T."/>
            <person name="Hossain A.S."/>
            <person name="Chowdhury A."/>
            <person name="Snigdha A.R."/>
            <person name="Mortoza M.S."/>
            <person name="Matin S.A."/>
            <person name="Hoque S.M.E."/>
            <person name="Islam M.K."/>
            <person name="Roy D.K."/>
            <person name="Haider R."/>
            <person name="Moosa M.M."/>
            <person name="Elias S.M."/>
            <person name="Hasan A.M."/>
            <person name="Jahan S."/>
            <person name="Shafiuddin M."/>
            <person name="Mahmood N."/>
            <person name="Shommy N.S."/>
        </authorList>
    </citation>
    <scope>NUCLEOTIDE SEQUENCE [LARGE SCALE GENOMIC DNA]</scope>
    <source>
        <strain evidence="2">cv. O-4</strain>
    </source>
</reference>
<organism evidence="1 2">
    <name type="scientific">Corchorus olitorius</name>
    <dbReference type="NCBI Taxonomy" id="93759"/>
    <lineage>
        <taxon>Eukaryota</taxon>
        <taxon>Viridiplantae</taxon>
        <taxon>Streptophyta</taxon>
        <taxon>Embryophyta</taxon>
        <taxon>Tracheophyta</taxon>
        <taxon>Spermatophyta</taxon>
        <taxon>Magnoliopsida</taxon>
        <taxon>eudicotyledons</taxon>
        <taxon>Gunneridae</taxon>
        <taxon>Pentapetalae</taxon>
        <taxon>rosids</taxon>
        <taxon>malvids</taxon>
        <taxon>Malvales</taxon>
        <taxon>Malvaceae</taxon>
        <taxon>Grewioideae</taxon>
        <taxon>Apeibeae</taxon>
        <taxon>Corchorus</taxon>
    </lineage>
</organism>
<gene>
    <name evidence="1" type="ORF">COLO4_09459</name>
</gene>